<protein>
    <submittedName>
        <fullName evidence="1">Uncharacterized protein</fullName>
    </submittedName>
</protein>
<comment type="caution">
    <text evidence="1">The sequence shown here is derived from an EMBL/GenBank/DDBJ whole genome shotgun (WGS) entry which is preliminary data.</text>
</comment>
<proteinExistence type="predicted"/>
<dbReference type="Proteomes" id="UP000249915">
    <property type="component" value="Unassembled WGS sequence"/>
</dbReference>
<keyword evidence="2" id="KW-1185">Reference proteome</keyword>
<accession>A0A2V4B8K4</accession>
<sequence length="66" mass="6752">MSKQAFPGIKTGSGPLPKIIATLVALALLVIVVKHPGDAATLVKDIASFVGNTIDGFVAFFRGVTA</sequence>
<evidence type="ECO:0000313" key="1">
    <source>
        <dbReference type="EMBL" id="PXY31694.1"/>
    </source>
</evidence>
<dbReference type="RefSeq" id="WP_112279723.1">
    <property type="nucleotide sequence ID" value="NZ_MASW01000001.1"/>
</dbReference>
<dbReference type="OrthoDB" id="3698055at2"/>
<name>A0A2V4B8K4_9PSEU</name>
<gene>
    <name evidence="1" type="ORF">BAY60_04850</name>
</gene>
<dbReference type="EMBL" id="MASW01000001">
    <property type="protein sequence ID" value="PXY31694.1"/>
    <property type="molecule type" value="Genomic_DNA"/>
</dbReference>
<reference evidence="1 2" key="1">
    <citation type="submission" date="2016-07" db="EMBL/GenBank/DDBJ databases">
        <title>Draft genome sequence of Prauserella muralis DSM 45305, isolated from a mould-covered wall in an indoor environment.</title>
        <authorList>
            <person name="Ruckert C."/>
            <person name="Albersmeier A."/>
            <person name="Jiang C.-L."/>
            <person name="Jiang Y."/>
            <person name="Kalinowski J."/>
            <person name="Schneider O."/>
            <person name="Winkler A."/>
            <person name="Zotchev S.B."/>
        </authorList>
    </citation>
    <scope>NUCLEOTIDE SEQUENCE [LARGE SCALE GENOMIC DNA]</scope>
    <source>
        <strain evidence="1 2">DSM 45305</strain>
    </source>
</reference>
<evidence type="ECO:0000313" key="2">
    <source>
        <dbReference type="Proteomes" id="UP000249915"/>
    </source>
</evidence>
<dbReference type="AlphaFoldDB" id="A0A2V4B8K4"/>
<organism evidence="1 2">
    <name type="scientific">Prauserella muralis</name>
    <dbReference type="NCBI Taxonomy" id="588067"/>
    <lineage>
        <taxon>Bacteria</taxon>
        <taxon>Bacillati</taxon>
        <taxon>Actinomycetota</taxon>
        <taxon>Actinomycetes</taxon>
        <taxon>Pseudonocardiales</taxon>
        <taxon>Pseudonocardiaceae</taxon>
        <taxon>Prauserella</taxon>
    </lineage>
</organism>